<evidence type="ECO:0000256" key="1">
    <source>
        <dbReference type="SAM" id="MobiDB-lite"/>
    </source>
</evidence>
<keyword evidence="3" id="KW-1185">Reference proteome</keyword>
<reference evidence="2 3" key="1">
    <citation type="submission" date="2019-05" db="EMBL/GenBank/DDBJ databases">
        <title>Mikania micrantha, genome provides insights into the molecular mechanism of rapid growth.</title>
        <authorList>
            <person name="Liu B."/>
        </authorList>
    </citation>
    <scope>NUCLEOTIDE SEQUENCE [LARGE SCALE GENOMIC DNA]</scope>
    <source>
        <strain evidence="2">NLD-2019</strain>
        <tissue evidence="2">Leaf</tissue>
    </source>
</reference>
<accession>A0A5N6NQU3</accession>
<dbReference type="Proteomes" id="UP000326396">
    <property type="component" value="Linkage Group LG17"/>
</dbReference>
<evidence type="ECO:0000313" key="2">
    <source>
        <dbReference type="EMBL" id="KAD5316934.1"/>
    </source>
</evidence>
<dbReference type="EMBL" id="SZYD01000009">
    <property type="protein sequence ID" value="KAD5316934.1"/>
    <property type="molecule type" value="Genomic_DNA"/>
</dbReference>
<sequence>MRCKLHFTDLSSIAGVCASCLRESLLSVVAAQMKAQAQNQTIGERNRNSETHPVFPRSFSPYTSRRKTDNSVSIANNKRNSDWNRRHIIPDRRFFSTPQVAHTTGSYNSCRKKKHRFIPLYLLSKLFRSRKRNEDSDRRHSISVSDYPGARGGDDSATSVMSSPFWFSNKRPVGGCQKKQPTCFSETSIASSAGVIRKQYCPDRGMSPVSLSDCSDAEDEFCDGSGGNVTYGSRKQTPAHHSVRRGGGGGHGKNVSGLTFCLTPLVRASPRRRWNQNGVAPVDGGEIRSPVKPYLSNTKAFCANRSRKLADFGRFPTNR</sequence>
<evidence type="ECO:0000313" key="3">
    <source>
        <dbReference type="Proteomes" id="UP000326396"/>
    </source>
</evidence>
<dbReference type="OrthoDB" id="688025at2759"/>
<feature type="region of interest" description="Disordered" evidence="1">
    <location>
        <begin position="40"/>
        <end position="78"/>
    </location>
</feature>
<dbReference type="PANTHER" id="PTHR35486">
    <property type="entry name" value="EXPRESSED PROTEIN"/>
    <property type="match status" value="1"/>
</dbReference>
<feature type="region of interest" description="Disordered" evidence="1">
    <location>
        <begin position="132"/>
        <end position="156"/>
    </location>
</feature>
<comment type="caution">
    <text evidence="2">The sequence shown here is derived from an EMBL/GenBank/DDBJ whole genome shotgun (WGS) entry which is preliminary data.</text>
</comment>
<proteinExistence type="predicted"/>
<dbReference type="AlphaFoldDB" id="A0A5N6NQU3"/>
<protein>
    <submittedName>
        <fullName evidence="2">Uncharacterized protein</fullName>
    </submittedName>
</protein>
<name>A0A5N6NQU3_9ASTR</name>
<gene>
    <name evidence="2" type="ORF">E3N88_16880</name>
</gene>
<dbReference type="PANTHER" id="PTHR35486:SF1">
    <property type="entry name" value="OS02G0689500 PROTEIN"/>
    <property type="match status" value="1"/>
</dbReference>
<feature type="region of interest" description="Disordered" evidence="1">
    <location>
        <begin position="232"/>
        <end position="251"/>
    </location>
</feature>
<organism evidence="2 3">
    <name type="scientific">Mikania micrantha</name>
    <name type="common">bitter vine</name>
    <dbReference type="NCBI Taxonomy" id="192012"/>
    <lineage>
        <taxon>Eukaryota</taxon>
        <taxon>Viridiplantae</taxon>
        <taxon>Streptophyta</taxon>
        <taxon>Embryophyta</taxon>
        <taxon>Tracheophyta</taxon>
        <taxon>Spermatophyta</taxon>
        <taxon>Magnoliopsida</taxon>
        <taxon>eudicotyledons</taxon>
        <taxon>Gunneridae</taxon>
        <taxon>Pentapetalae</taxon>
        <taxon>asterids</taxon>
        <taxon>campanulids</taxon>
        <taxon>Asterales</taxon>
        <taxon>Asteraceae</taxon>
        <taxon>Asteroideae</taxon>
        <taxon>Heliantheae alliance</taxon>
        <taxon>Eupatorieae</taxon>
        <taxon>Mikania</taxon>
    </lineage>
</organism>